<keyword evidence="1" id="KW-0732">Signal</keyword>
<evidence type="ECO:0000313" key="2">
    <source>
        <dbReference type="EMBL" id="ACL01855.1"/>
    </source>
</evidence>
<gene>
    <name evidence="2" type="ordered locus">Dalk_0145</name>
</gene>
<dbReference type="Gene3D" id="2.150.10.10">
    <property type="entry name" value="Serralysin-like metalloprotease, C-terminal"/>
    <property type="match status" value="3"/>
</dbReference>
<dbReference type="EMBL" id="CP001322">
    <property type="protein sequence ID" value="ACL01855.1"/>
    <property type="molecule type" value="Genomic_DNA"/>
</dbReference>
<evidence type="ECO:0000313" key="3">
    <source>
        <dbReference type="Proteomes" id="UP000000739"/>
    </source>
</evidence>
<dbReference type="eggNOG" id="COG5295">
    <property type="taxonomic scope" value="Bacteria"/>
</dbReference>
<protein>
    <submittedName>
        <fullName evidence="2">Uncharacterized protein</fullName>
    </submittedName>
</protein>
<dbReference type="InterPro" id="IPR011049">
    <property type="entry name" value="Serralysin-like_metalloprot_C"/>
</dbReference>
<proteinExistence type="predicted"/>
<accession>B8FMI8</accession>
<dbReference type="Proteomes" id="UP000000739">
    <property type="component" value="Chromosome"/>
</dbReference>
<dbReference type="AlphaFoldDB" id="B8FMI8"/>
<name>B8FMI8_DESAL</name>
<dbReference type="KEGG" id="dal:Dalk_0145"/>
<evidence type="ECO:0000256" key="1">
    <source>
        <dbReference type="SAM" id="SignalP"/>
    </source>
</evidence>
<feature type="chain" id="PRO_5002871904" evidence="1">
    <location>
        <begin position="23"/>
        <end position="1078"/>
    </location>
</feature>
<feature type="signal peptide" evidence="1">
    <location>
        <begin position="1"/>
        <end position="22"/>
    </location>
</feature>
<keyword evidence="3" id="KW-1185">Reference proteome</keyword>
<organism evidence="2 3">
    <name type="scientific">Desulfatibacillum aliphaticivorans</name>
    <dbReference type="NCBI Taxonomy" id="218208"/>
    <lineage>
        <taxon>Bacteria</taxon>
        <taxon>Pseudomonadati</taxon>
        <taxon>Thermodesulfobacteriota</taxon>
        <taxon>Desulfobacteria</taxon>
        <taxon>Desulfobacterales</taxon>
        <taxon>Desulfatibacillaceae</taxon>
        <taxon>Desulfatibacillum</taxon>
    </lineage>
</organism>
<sequence>MKKRFLFFCAAFVFLCTVNAFANVQGDVNGDGRIDIMEAIYSLRISAGLDVDLPDDCVLTGGGDWGAGETYDRCEAVKYTDGAYYLCIQQHDSSEENAPPDQTNWVVLALKGDDGTGNSLSSADGSVSEALYVDNGGNVGIGTTAPGAALDVVGRISQTGLGNSTFLGEDAGKNDDGSNNNNTAVGKYALKANVSGFNNTAIGNLALANNAGDHNTALGSSALNSNTTGALNTALGESSLFSNTSGQSNTATGRYSLFFNETGSSNTADGVSSLFSNSTGSENTAAGFYALAFNSSGGRNTALGYHAGSYQSDGWSLLNDPENSIYIGNMAKGKDNDDNNSIVIGYNAVGLGANTVVLGNTNTTLTSLRGNVGVGTDEPSEKLDVSGNINASGTVSANAFTGDGSGLTNTYNPILGSSEAAADNSIFVDHRGYTGIGTVNPGAKLDVAGRISQTGLGFSTYVGASVGENDDGTDNYNTGIGDMAMRYNTSGNRNVAVGSGSLGSNNTGSYNTAIGTGAFWQNTTGNKNVAIGHNAGISTNYEYLSGAEQSIYIGFQARGRNPGESNSIVIGGEAVGLGSNTVVLGNSETDLTSLRGNVGVGTDEPSEMLDVAGNIKAAGDLYAGADIHADGDINAGANIHATGSITSSGMNIGSDNTQLGHQALFKNGEGATLDSESVENTAVGSKSLYANTTGSQNTAVGMETLTANTTGAGNTSTGAYSLESNTEGDRNTGLGAFALTSNTTAEDNTSVGYKSAYHLNGSYNAALGSLSLYSTSSGTYNSAFGYSSLFLNETGDENTAIGYKALYKNAAGNENTAIGSRAGYEALGSGNVFIGRYAGYNETGSDKLYIDNSDTATPLIYGDFSTNRVAVFGSLGVNTNDPDEELDVRGDVKVSSDVEVGHDVEIGHNVEVGNDVVTAGEYRYAAPKTHVLKIPAASFSLSTNQDADKMSFDVRGVWHINNDDGNGSYNIQAGFNLPDGAVVTRFSIYYGGADESITVSLIERELMDNNSTKMGEIAVAPTAYSWCSKYDDETISSPTIDNSSYFYFITAEFRGHGDLDFGYLHGAEIEYTLDYVAR</sequence>
<reference evidence="2 3" key="1">
    <citation type="journal article" date="2012" name="Environ. Microbiol.">
        <title>The genome sequence of Desulfatibacillum alkenivorans AK-01: a blueprint for anaerobic alkane oxidation.</title>
        <authorList>
            <person name="Callaghan A.V."/>
            <person name="Morris B.E."/>
            <person name="Pereira I.A."/>
            <person name="McInerney M.J."/>
            <person name="Austin R.N."/>
            <person name="Groves J.T."/>
            <person name="Kukor J.J."/>
            <person name="Suflita J.M."/>
            <person name="Young L.Y."/>
            <person name="Zylstra G.J."/>
            <person name="Wawrik B."/>
        </authorList>
    </citation>
    <scope>NUCLEOTIDE SEQUENCE [LARGE SCALE GENOMIC DNA]</scope>
    <source>
        <strain evidence="2 3">AK-01</strain>
    </source>
</reference>
<dbReference type="HOGENOM" id="CLU_286475_0_0_7"/>